<dbReference type="PATRIC" id="fig|49338.4.peg.1426"/>
<dbReference type="AlphaFoldDB" id="A0A098B013"/>
<dbReference type="EMBL" id="LK996017">
    <property type="protein sequence ID" value="CDX01206.1"/>
    <property type="molecule type" value="Genomic_DNA"/>
</dbReference>
<proteinExistence type="predicted"/>
<gene>
    <name evidence="1" type="ORF">DPCES_1319</name>
</gene>
<accession>A0A098B013</accession>
<organism evidence="1">
    <name type="scientific">Desulfitobacterium hafniense</name>
    <name type="common">Desulfitobacterium frappieri</name>
    <dbReference type="NCBI Taxonomy" id="49338"/>
    <lineage>
        <taxon>Bacteria</taxon>
        <taxon>Bacillati</taxon>
        <taxon>Bacillota</taxon>
        <taxon>Clostridia</taxon>
        <taxon>Eubacteriales</taxon>
        <taxon>Desulfitobacteriaceae</taxon>
        <taxon>Desulfitobacterium</taxon>
    </lineage>
</organism>
<evidence type="ECO:0000313" key="1">
    <source>
        <dbReference type="EMBL" id="CDX01206.1"/>
    </source>
</evidence>
<protein>
    <submittedName>
        <fullName evidence="1">Uncharacterized protein</fullName>
    </submittedName>
</protein>
<reference evidence="1" key="1">
    <citation type="submission" date="2014-07" db="EMBL/GenBank/DDBJ databases">
        <authorList>
            <person name="Hornung V.Bastian."/>
        </authorList>
    </citation>
    <scope>NUCLEOTIDE SEQUENCE</scope>
    <source>
        <strain evidence="1">PCE-S</strain>
    </source>
</reference>
<sequence length="36" mass="4186">MTNYEMVQKAAEELFKAKTPEQVETFTQFIAFLIMG</sequence>
<name>A0A098B013_DESHA</name>